<dbReference type="CDD" id="cd10845">
    <property type="entry name" value="DSRM_RNAse_III_family"/>
    <property type="match status" value="1"/>
</dbReference>
<protein>
    <recommendedName>
        <fullName evidence="5">protein-serine/threonine phosphatase</fullName>
        <ecNumber evidence="5">3.1.3.16</ecNumber>
    </recommendedName>
</protein>
<feature type="compositionally biased region" description="Basic and acidic residues" evidence="16">
    <location>
        <begin position="819"/>
        <end position="829"/>
    </location>
</feature>
<comment type="cofactor">
    <cofactor evidence="3">
        <name>Mg(2+)</name>
        <dbReference type="ChEBI" id="CHEBI:18420"/>
    </cofactor>
</comment>
<dbReference type="Gene3D" id="3.40.50.1000">
    <property type="entry name" value="HAD superfamily/HAD-like"/>
    <property type="match status" value="1"/>
</dbReference>
<dbReference type="Pfam" id="PF00035">
    <property type="entry name" value="dsrm"/>
    <property type="match status" value="1"/>
</dbReference>
<evidence type="ECO:0000256" key="13">
    <source>
        <dbReference type="ARBA" id="ARBA00047761"/>
    </source>
</evidence>
<dbReference type="InterPro" id="IPR004274">
    <property type="entry name" value="FCP1_dom"/>
</dbReference>
<comment type="cofactor">
    <cofactor evidence="2">
        <name>Co(2+)</name>
        <dbReference type="ChEBI" id="CHEBI:48828"/>
    </cofactor>
</comment>
<comment type="cofactor">
    <cofactor evidence="1">
        <name>Mn(2+)</name>
        <dbReference type="ChEBI" id="CHEBI:29035"/>
    </cofactor>
</comment>
<dbReference type="InterPro" id="IPR023214">
    <property type="entry name" value="HAD_sf"/>
</dbReference>
<dbReference type="AlphaFoldDB" id="A0A2N9ECZ3"/>
<dbReference type="InterPro" id="IPR036412">
    <property type="entry name" value="HAD-like_sf"/>
</dbReference>
<dbReference type="Pfam" id="PF03031">
    <property type="entry name" value="NIF"/>
    <property type="match status" value="1"/>
</dbReference>
<proteinExistence type="predicted"/>
<dbReference type="PANTHER" id="PTHR23081">
    <property type="entry name" value="RNA POLYMERASE II CTD PHOSPHATASE"/>
    <property type="match status" value="1"/>
</dbReference>
<comment type="catalytic activity">
    <reaction evidence="14">
        <text>O-phospho-L-threonyl-[protein] + H2O = L-threonyl-[protein] + phosphate</text>
        <dbReference type="Rhea" id="RHEA:47004"/>
        <dbReference type="Rhea" id="RHEA-COMP:11060"/>
        <dbReference type="Rhea" id="RHEA-COMP:11605"/>
        <dbReference type="ChEBI" id="CHEBI:15377"/>
        <dbReference type="ChEBI" id="CHEBI:30013"/>
        <dbReference type="ChEBI" id="CHEBI:43474"/>
        <dbReference type="ChEBI" id="CHEBI:61977"/>
        <dbReference type="EC" id="3.1.3.16"/>
    </reaction>
</comment>
<evidence type="ECO:0000256" key="5">
    <source>
        <dbReference type="ARBA" id="ARBA00013081"/>
    </source>
</evidence>
<evidence type="ECO:0000256" key="6">
    <source>
        <dbReference type="ARBA" id="ARBA00022473"/>
    </source>
</evidence>
<keyword evidence="10" id="KW-0805">Transcription regulation</keyword>
<evidence type="ECO:0000256" key="14">
    <source>
        <dbReference type="ARBA" id="ARBA00048336"/>
    </source>
</evidence>
<evidence type="ECO:0000256" key="2">
    <source>
        <dbReference type="ARBA" id="ARBA00001941"/>
    </source>
</evidence>
<gene>
    <name evidence="19" type="ORF">FSB_LOCUS544</name>
</gene>
<dbReference type="Gene3D" id="3.30.160.20">
    <property type="match status" value="1"/>
</dbReference>
<dbReference type="FunFam" id="3.30.160.20:FF:000035">
    <property type="entry name" value="RNA polymerase II C-terminal domain phosphatase-like 2"/>
    <property type="match status" value="1"/>
</dbReference>
<accession>A0A2N9ECZ3</accession>
<sequence>MSRLGFKSVVYHGDLCLGELDAIYVTDQNFQFPNNEIRIHHISPQSERCPPLAILQTISSFSVRCKLEPSSPLEQPHLIKLHALCFHEFKTAVVLIGDEEIHLVAMVTKQQKFPSFWCYSVPTNLYNASLGMLNLRCLAIVFDLDETLIVANTMKSFEDRIELLRSWITREMDPVRVAGMTAEMKRYSDDRMLLKQYAENDCVVDSNGKMFKVQLEEVPRLSDSHERIVRPVVRLQERNIVLTRINPENRDTSVLVRLRPAWEDLRCYLTAKGRKRFEVYVCTMAERDYALEMWRLLDPESHLIGSRKSLLNVFQDGMCHPKMAMVIDDRSKVWEDKDQPRVHVVPAFTPYYAPQAETAHAVPVLCVARNVACNVRGYFFKEFDENLLRRISEVYYEDEVVNLPPAPDVSNYMMSEDAGFVPNGNGNAPISEGMNGVEVERRLNTLDEKYVNDSATHSLTNSPDLRYETSQPSVAIIPNVIGHAPSRTLMPSQKPGLLGAPVNRDSDMKRGLLTMKHGLDLRNQSSGEPPLLSRLPTQASSLMQPQGGWLVEDDISGGNLNNRPLGSVQDADSFKPDKQRGHFSPFSPITPGSTPTGLLSQTSQMKVEEACAGYDLQKQNLPPARSAIRKVMHLLACWQGSFGKHSHIAILRDGKVDLIFSILLAFAINDKLVSKDCCCGFMNDVSVSQNQVSNSRESPTEAGKLNLLPSPLSIGVLQEIARRCSSKVEFRSVLSTSKDLQFSVEVLFTGEKIGVGMGKTRKDAQQQAAENALHSLADKYVSYIAPRSGAVDRDFDKLSLGTENGFIWDIVSPGSNEFLKEDGVAKESTSEASEDEPRSTSNVINQVQKRANSPR</sequence>
<feature type="region of interest" description="Disordered" evidence="16">
    <location>
        <begin position="550"/>
        <end position="601"/>
    </location>
</feature>
<evidence type="ECO:0000256" key="15">
    <source>
        <dbReference type="PROSITE-ProRule" id="PRU00266"/>
    </source>
</evidence>
<feature type="domain" description="FCP1 homology" evidence="18">
    <location>
        <begin position="133"/>
        <end position="398"/>
    </location>
</feature>
<keyword evidence="12" id="KW-0539">Nucleus</keyword>
<dbReference type="PROSITE" id="PS50137">
    <property type="entry name" value="DS_RBD"/>
    <property type="match status" value="1"/>
</dbReference>
<dbReference type="SMART" id="SM00577">
    <property type="entry name" value="CPDc"/>
    <property type="match status" value="1"/>
</dbReference>
<evidence type="ECO:0000256" key="16">
    <source>
        <dbReference type="SAM" id="MobiDB-lite"/>
    </source>
</evidence>
<comment type="subcellular location">
    <subcellularLocation>
        <location evidence="4">Nucleus</location>
    </subcellularLocation>
</comment>
<dbReference type="SUPFAM" id="SSF54768">
    <property type="entry name" value="dsRNA-binding domain-like"/>
    <property type="match status" value="1"/>
</dbReference>
<name>A0A2N9ECZ3_FAGSY</name>
<evidence type="ECO:0000256" key="1">
    <source>
        <dbReference type="ARBA" id="ARBA00001936"/>
    </source>
</evidence>
<evidence type="ECO:0000256" key="7">
    <source>
        <dbReference type="ARBA" id="ARBA00022723"/>
    </source>
</evidence>
<dbReference type="PROSITE" id="PS50969">
    <property type="entry name" value="FCP1"/>
    <property type="match status" value="1"/>
</dbReference>
<feature type="domain" description="DRBM" evidence="17">
    <location>
        <begin position="712"/>
        <end position="778"/>
    </location>
</feature>
<reference evidence="19" key="1">
    <citation type="submission" date="2018-02" db="EMBL/GenBank/DDBJ databases">
        <authorList>
            <person name="Cohen D.B."/>
            <person name="Kent A.D."/>
        </authorList>
    </citation>
    <scope>NUCLEOTIDE SEQUENCE</scope>
</reference>
<dbReference type="GO" id="GO:0045892">
    <property type="term" value="P:negative regulation of DNA-templated transcription"/>
    <property type="evidence" value="ECO:0007669"/>
    <property type="project" value="UniProtKB-ARBA"/>
</dbReference>
<organism evidence="19">
    <name type="scientific">Fagus sylvatica</name>
    <name type="common">Beechnut</name>
    <dbReference type="NCBI Taxonomy" id="28930"/>
    <lineage>
        <taxon>Eukaryota</taxon>
        <taxon>Viridiplantae</taxon>
        <taxon>Streptophyta</taxon>
        <taxon>Embryophyta</taxon>
        <taxon>Tracheophyta</taxon>
        <taxon>Spermatophyta</taxon>
        <taxon>Magnoliopsida</taxon>
        <taxon>eudicotyledons</taxon>
        <taxon>Gunneridae</taxon>
        <taxon>Pentapetalae</taxon>
        <taxon>rosids</taxon>
        <taxon>fabids</taxon>
        <taxon>Fagales</taxon>
        <taxon>Fagaceae</taxon>
        <taxon>Fagus</taxon>
    </lineage>
</organism>
<dbReference type="GO" id="GO:0003723">
    <property type="term" value="F:RNA binding"/>
    <property type="evidence" value="ECO:0007669"/>
    <property type="project" value="UniProtKB-UniRule"/>
</dbReference>
<dbReference type="SMART" id="SM00358">
    <property type="entry name" value="DSRM"/>
    <property type="match status" value="1"/>
</dbReference>
<evidence type="ECO:0000256" key="10">
    <source>
        <dbReference type="ARBA" id="ARBA00023015"/>
    </source>
</evidence>
<feature type="region of interest" description="Disordered" evidence="16">
    <location>
        <begin position="819"/>
        <end position="855"/>
    </location>
</feature>
<dbReference type="PANTHER" id="PTHR23081:SF24">
    <property type="entry name" value="RNA POLYMERASE II C-TERMINAL DOMAIN PHOSPHATASE-LIKE 2"/>
    <property type="match status" value="1"/>
</dbReference>
<dbReference type="SUPFAM" id="SSF56784">
    <property type="entry name" value="HAD-like"/>
    <property type="match status" value="1"/>
</dbReference>
<dbReference type="EMBL" id="OIVN01000017">
    <property type="protein sequence ID" value="SPC72662.1"/>
    <property type="molecule type" value="Genomic_DNA"/>
</dbReference>
<evidence type="ECO:0000256" key="4">
    <source>
        <dbReference type="ARBA" id="ARBA00004123"/>
    </source>
</evidence>
<dbReference type="GO" id="GO:0046872">
    <property type="term" value="F:metal ion binding"/>
    <property type="evidence" value="ECO:0007669"/>
    <property type="project" value="UniProtKB-KW"/>
</dbReference>
<dbReference type="GO" id="GO:0005634">
    <property type="term" value="C:nucleus"/>
    <property type="evidence" value="ECO:0007669"/>
    <property type="project" value="UniProtKB-SubCell"/>
</dbReference>
<keyword evidence="9 15" id="KW-0694">RNA-binding</keyword>
<dbReference type="InterPro" id="IPR014720">
    <property type="entry name" value="dsRBD_dom"/>
</dbReference>
<evidence type="ECO:0000256" key="11">
    <source>
        <dbReference type="ARBA" id="ARBA00023163"/>
    </source>
</evidence>
<dbReference type="EC" id="3.1.3.16" evidence="5"/>
<feature type="compositionally biased region" description="Polar residues" evidence="16">
    <location>
        <begin position="590"/>
        <end position="601"/>
    </location>
</feature>
<evidence type="ECO:0000256" key="3">
    <source>
        <dbReference type="ARBA" id="ARBA00001946"/>
    </source>
</evidence>
<keyword evidence="8" id="KW-0378">Hydrolase</keyword>
<evidence type="ECO:0000256" key="8">
    <source>
        <dbReference type="ARBA" id="ARBA00022801"/>
    </source>
</evidence>
<dbReference type="FunFam" id="3.40.50.1000:FF:000035">
    <property type="entry name" value="RNA polymerase II C-terminal domain phosphatase-like 1"/>
    <property type="match status" value="1"/>
</dbReference>
<evidence type="ECO:0000259" key="17">
    <source>
        <dbReference type="PROSITE" id="PS50137"/>
    </source>
</evidence>
<keyword evidence="11" id="KW-0804">Transcription</keyword>
<comment type="catalytic activity">
    <reaction evidence="13">
        <text>O-phospho-L-seryl-[protein] + H2O = L-seryl-[protein] + phosphate</text>
        <dbReference type="Rhea" id="RHEA:20629"/>
        <dbReference type="Rhea" id="RHEA-COMP:9863"/>
        <dbReference type="Rhea" id="RHEA-COMP:11604"/>
        <dbReference type="ChEBI" id="CHEBI:15377"/>
        <dbReference type="ChEBI" id="CHEBI:29999"/>
        <dbReference type="ChEBI" id="CHEBI:43474"/>
        <dbReference type="ChEBI" id="CHEBI:83421"/>
        <dbReference type="EC" id="3.1.3.16"/>
    </reaction>
</comment>
<dbReference type="GO" id="GO:0008420">
    <property type="term" value="F:RNA polymerase II CTD heptapeptide repeat phosphatase activity"/>
    <property type="evidence" value="ECO:0007669"/>
    <property type="project" value="InterPro"/>
</dbReference>
<evidence type="ECO:0000256" key="12">
    <source>
        <dbReference type="ARBA" id="ARBA00023242"/>
    </source>
</evidence>
<keyword evidence="6" id="KW-0217">Developmental protein</keyword>
<evidence type="ECO:0000256" key="9">
    <source>
        <dbReference type="ARBA" id="ARBA00022884"/>
    </source>
</evidence>
<feature type="compositionally biased region" description="Polar residues" evidence="16">
    <location>
        <begin position="839"/>
        <end position="855"/>
    </location>
</feature>
<dbReference type="InterPro" id="IPR039189">
    <property type="entry name" value="Fcp1"/>
</dbReference>
<dbReference type="GO" id="GO:0009755">
    <property type="term" value="P:hormone-mediated signaling pathway"/>
    <property type="evidence" value="ECO:0007669"/>
    <property type="project" value="UniProtKB-ARBA"/>
</dbReference>
<keyword evidence="7" id="KW-0479">Metal-binding</keyword>
<evidence type="ECO:0000259" key="18">
    <source>
        <dbReference type="PROSITE" id="PS50969"/>
    </source>
</evidence>
<evidence type="ECO:0000313" key="19">
    <source>
        <dbReference type="EMBL" id="SPC72662.1"/>
    </source>
</evidence>